<comment type="caution">
    <text evidence="2">The sequence shown here is derived from an EMBL/GenBank/DDBJ whole genome shotgun (WGS) entry which is preliminary data.</text>
</comment>
<dbReference type="AlphaFoldDB" id="A0A6G1FF15"/>
<name>A0A6G1FF15_9ORYZ</name>
<sequence>MQRCARGVRLVHGRSRGDGARRAGATTARLARVRVGHTRDQGLHGVVSRRDSSASSASQGGPQGLAGAVLCRLHGAAPQKTAWLGGILAASLATSGYGEVWLVGWFRRWPWRGGQPWHSPACRWLDACYGMPCGLAAAGRDGPACSLAGLVRGMGRLGLGWVAHLAGPPWVAKGQVGWAGTWEL</sequence>
<organism evidence="2 3">
    <name type="scientific">Oryza meyeriana var. granulata</name>
    <dbReference type="NCBI Taxonomy" id="110450"/>
    <lineage>
        <taxon>Eukaryota</taxon>
        <taxon>Viridiplantae</taxon>
        <taxon>Streptophyta</taxon>
        <taxon>Embryophyta</taxon>
        <taxon>Tracheophyta</taxon>
        <taxon>Spermatophyta</taxon>
        <taxon>Magnoliopsida</taxon>
        <taxon>Liliopsida</taxon>
        <taxon>Poales</taxon>
        <taxon>Poaceae</taxon>
        <taxon>BOP clade</taxon>
        <taxon>Oryzoideae</taxon>
        <taxon>Oryzeae</taxon>
        <taxon>Oryzinae</taxon>
        <taxon>Oryza</taxon>
        <taxon>Oryza meyeriana</taxon>
    </lineage>
</organism>
<evidence type="ECO:0000313" key="2">
    <source>
        <dbReference type="EMBL" id="KAF0935558.1"/>
    </source>
</evidence>
<dbReference type="Proteomes" id="UP000479710">
    <property type="component" value="Unassembled WGS sequence"/>
</dbReference>
<keyword evidence="3" id="KW-1185">Reference proteome</keyword>
<evidence type="ECO:0000256" key="1">
    <source>
        <dbReference type="SAM" id="MobiDB-lite"/>
    </source>
</evidence>
<gene>
    <name evidence="2" type="ORF">E2562_034431</name>
</gene>
<dbReference type="EMBL" id="SPHZ02000001">
    <property type="protein sequence ID" value="KAF0935558.1"/>
    <property type="molecule type" value="Genomic_DNA"/>
</dbReference>
<evidence type="ECO:0000313" key="3">
    <source>
        <dbReference type="Proteomes" id="UP000479710"/>
    </source>
</evidence>
<feature type="region of interest" description="Disordered" evidence="1">
    <location>
        <begin position="42"/>
        <end position="61"/>
    </location>
</feature>
<proteinExistence type="predicted"/>
<protein>
    <submittedName>
        <fullName evidence="2">Uncharacterized protein</fullName>
    </submittedName>
</protein>
<feature type="compositionally biased region" description="Basic and acidic residues" evidence="1">
    <location>
        <begin position="42"/>
        <end position="52"/>
    </location>
</feature>
<reference evidence="2 3" key="1">
    <citation type="submission" date="2019-11" db="EMBL/GenBank/DDBJ databases">
        <title>Whole genome sequence of Oryza granulata.</title>
        <authorList>
            <person name="Li W."/>
        </authorList>
    </citation>
    <scope>NUCLEOTIDE SEQUENCE [LARGE SCALE GENOMIC DNA]</scope>
    <source>
        <strain evidence="3">cv. Menghai</strain>
        <tissue evidence="2">Leaf</tissue>
    </source>
</reference>
<accession>A0A6G1FF15</accession>